<feature type="transmembrane region" description="Helical" evidence="7">
    <location>
        <begin position="35"/>
        <end position="54"/>
    </location>
</feature>
<evidence type="ECO:0000256" key="3">
    <source>
        <dbReference type="ARBA" id="ARBA00022475"/>
    </source>
</evidence>
<dbReference type="EMBL" id="HF563609">
    <property type="protein sequence ID" value="CCP25580.1"/>
    <property type="molecule type" value="Genomic_DNA"/>
</dbReference>
<evidence type="ECO:0000256" key="2">
    <source>
        <dbReference type="ARBA" id="ARBA00022448"/>
    </source>
</evidence>
<dbReference type="HOGENOM" id="CLU_046113_1_3_9"/>
<reference evidence="10" key="1">
    <citation type="journal article" date="2013" name="Genome Announc.">
        <title>First genome sequence of a syntrophic acetate-oxidizing bacterium, Tepidanaerobacter acetatoxydans strain Re1.</title>
        <authorList>
            <person name="Manzoor S."/>
            <person name="Bongcam-Rudloff E."/>
            <person name="Schnurer A."/>
            <person name="Muller B."/>
        </authorList>
    </citation>
    <scope>NUCLEOTIDE SEQUENCE [LARGE SCALE GENOMIC DNA]</scope>
    <source>
        <strain evidence="10">Re1</strain>
    </source>
</reference>
<dbReference type="eggNOG" id="COG0600">
    <property type="taxonomic scope" value="Bacteria"/>
</dbReference>
<feature type="transmembrane region" description="Helical" evidence="7">
    <location>
        <begin position="195"/>
        <end position="212"/>
    </location>
</feature>
<evidence type="ECO:0000256" key="1">
    <source>
        <dbReference type="ARBA" id="ARBA00004651"/>
    </source>
</evidence>
<dbReference type="PATRIC" id="fig|1209989.3.peg.959"/>
<evidence type="ECO:0000256" key="7">
    <source>
        <dbReference type="RuleBase" id="RU363032"/>
    </source>
</evidence>
<comment type="subcellular location">
    <subcellularLocation>
        <location evidence="1 7">Cell membrane</location>
        <topology evidence="1 7">Multi-pass membrane protein</topology>
    </subcellularLocation>
</comment>
<dbReference type="SUPFAM" id="SSF161098">
    <property type="entry name" value="MetI-like"/>
    <property type="match status" value="1"/>
</dbReference>
<dbReference type="AlphaFoldDB" id="F4LX02"/>
<evidence type="ECO:0000313" key="9">
    <source>
        <dbReference type="EMBL" id="CCP25580.1"/>
    </source>
</evidence>
<keyword evidence="5 7" id="KW-1133">Transmembrane helix</keyword>
<feature type="domain" description="ABC transmembrane type-1" evidence="8">
    <location>
        <begin position="93"/>
        <end position="273"/>
    </location>
</feature>
<dbReference type="CDD" id="cd06261">
    <property type="entry name" value="TM_PBP2"/>
    <property type="match status" value="1"/>
</dbReference>
<feature type="transmembrane region" description="Helical" evidence="7">
    <location>
        <begin position="155"/>
        <end position="175"/>
    </location>
</feature>
<evidence type="ECO:0000256" key="5">
    <source>
        <dbReference type="ARBA" id="ARBA00022989"/>
    </source>
</evidence>
<feature type="transmembrane region" description="Helical" evidence="7">
    <location>
        <begin position="252"/>
        <end position="272"/>
    </location>
</feature>
<keyword evidence="6 7" id="KW-0472">Membrane</keyword>
<dbReference type="Pfam" id="PF00528">
    <property type="entry name" value="BPD_transp_1"/>
    <property type="match status" value="1"/>
</dbReference>
<dbReference type="Gene3D" id="1.10.3720.10">
    <property type="entry name" value="MetI-like"/>
    <property type="match status" value="1"/>
</dbReference>
<dbReference type="InterPro" id="IPR035906">
    <property type="entry name" value="MetI-like_sf"/>
</dbReference>
<gene>
    <name evidence="9" type="ordered locus">TEPIRE1_0862</name>
</gene>
<feature type="transmembrane region" description="Helical" evidence="7">
    <location>
        <begin position="96"/>
        <end position="117"/>
    </location>
</feature>
<comment type="similarity">
    <text evidence="7">Belongs to the binding-protein-dependent transport system permease family.</text>
</comment>
<dbReference type="PROSITE" id="PS50928">
    <property type="entry name" value="ABC_TM1"/>
    <property type="match status" value="1"/>
</dbReference>
<dbReference type="Proteomes" id="UP000010802">
    <property type="component" value="Chromosome"/>
</dbReference>
<sequence>MSLFEEHIYKNIEQMNIVIKEEECKPKTKLVNKAIILKVLTFFSPSLLLVLWELFARWGLIDVRLFSSPVMIFKTMIPMLYSGELLYHTLISARRILLGFIAGAVPGVVLGLSMGLFPPVRASLMPMVAVTFPIPKLAIMPLILIIFGLGETSKIFTIAIGVFYLVLINTMAGVLNIDEIYLDIAKNFGASPFQFYTTVAFPGALPMIFAGFKLGMGTALLLIVAAELSAAKAGVGWMVWRAYDMFDIEKMFVALITMAFLGYIFSCLLDIAEKIVIPWANNRR</sequence>
<evidence type="ECO:0000256" key="4">
    <source>
        <dbReference type="ARBA" id="ARBA00022692"/>
    </source>
</evidence>
<dbReference type="GO" id="GO:0055085">
    <property type="term" value="P:transmembrane transport"/>
    <property type="evidence" value="ECO:0007669"/>
    <property type="project" value="InterPro"/>
</dbReference>
<accession>F4LX02</accession>
<dbReference type="GO" id="GO:0005886">
    <property type="term" value="C:plasma membrane"/>
    <property type="evidence" value="ECO:0007669"/>
    <property type="project" value="UniProtKB-SubCell"/>
</dbReference>
<dbReference type="InterPro" id="IPR000515">
    <property type="entry name" value="MetI-like"/>
</dbReference>
<keyword evidence="2 7" id="KW-0813">Transport</keyword>
<keyword evidence="10" id="KW-1185">Reference proteome</keyword>
<proteinExistence type="inferred from homology"/>
<protein>
    <submittedName>
        <fullName evidence="9">ABC-type transporter, integral membrane subunit</fullName>
    </submittedName>
</protein>
<feature type="transmembrane region" description="Helical" evidence="7">
    <location>
        <begin position="66"/>
        <end position="87"/>
    </location>
</feature>
<keyword evidence="3" id="KW-1003">Cell membrane</keyword>
<name>F4LX02_TEPAE</name>
<organism evidence="9 10">
    <name type="scientific">Tepidanaerobacter acetatoxydans (strain DSM 21804 / JCM 16047 / Re1)</name>
    <dbReference type="NCBI Taxonomy" id="1209989"/>
    <lineage>
        <taxon>Bacteria</taxon>
        <taxon>Bacillati</taxon>
        <taxon>Bacillota</taxon>
        <taxon>Clostridia</taxon>
        <taxon>Thermosediminibacterales</taxon>
        <taxon>Tepidanaerobacteraceae</taxon>
        <taxon>Tepidanaerobacter</taxon>
    </lineage>
</organism>
<evidence type="ECO:0000313" key="10">
    <source>
        <dbReference type="Proteomes" id="UP000010802"/>
    </source>
</evidence>
<dbReference type="STRING" id="1209989.TepRe1_0797"/>
<dbReference type="PANTHER" id="PTHR30151:SF0">
    <property type="entry name" value="ABC TRANSPORTER PERMEASE PROTEIN MJ0413-RELATED"/>
    <property type="match status" value="1"/>
</dbReference>
<feature type="transmembrane region" description="Helical" evidence="7">
    <location>
        <begin position="123"/>
        <end position="148"/>
    </location>
</feature>
<dbReference type="PANTHER" id="PTHR30151">
    <property type="entry name" value="ALKANE SULFONATE ABC TRANSPORTER-RELATED, MEMBRANE SUBUNIT"/>
    <property type="match status" value="1"/>
</dbReference>
<keyword evidence="4 7" id="KW-0812">Transmembrane</keyword>
<evidence type="ECO:0000256" key="6">
    <source>
        <dbReference type="ARBA" id="ARBA00023136"/>
    </source>
</evidence>
<dbReference type="KEGG" id="tae:TepiRe1_0862"/>
<dbReference type="RefSeq" id="WP_013777903.1">
    <property type="nucleotide sequence ID" value="NC_015519.1"/>
</dbReference>
<dbReference type="OrthoDB" id="9796361at2"/>
<dbReference type="KEGG" id="tep:TepRe1_0797"/>
<accession>L0RX82</accession>
<feature type="transmembrane region" description="Helical" evidence="7">
    <location>
        <begin position="219"/>
        <end position="240"/>
    </location>
</feature>
<evidence type="ECO:0000259" key="8">
    <source>
        <dbReference type="PROSITE" id="PS50928"/>
    </source>
</evidence>